<dbReference type="EMBL" id="PYSW02000025">
    <property type="protein sequence ID" value="KAG2382035.1"/>
    <property type="molecule type" value="Genomic_DNA"/>
</dbReference>
<feature type="domain" description="DUF4116" evidence="2">
    <location>
        <begin position="246"/>
        <end position="278"/>
    </location>
</feature>
<evidence type="ECO:0000256" key="1">
    <source>
        <dbReference type="SAM" id="MobiDB-lite"/>
    </source>
</evidence>
<evidence type="ECO:0000313" key="3">
    <source>
        <dbReference type="EMBL" id="KAG2382035.1"/>
    </source>
</evidence>
<dbReference type="InterPro" id="IPR025197">
    <property type="entry name" value="DUF4116"/>
</dbReference>
<accession>A0AA88GQ54</accession>
<protein>
    <recommendedName>
        <fullName evidence="2">DUF4116 domain-containing protein</fullName>
    </recommendedName>
</protein>
<evidence type="ECO:0000259" key="2">
    <source>
        <dbReference type="Pfam" id="PF13475"/>
    </source>
</evidence>
<dbReference type="Pfam" id="PF13475">
    <property type="entry name" value="DUF4116"/>
    <property type="match status" value="5"/>
</dbReference>
<reference evidence="3 4" key="1">
    <citation type="journal article" date="2018" name="BMC Genomics">
        <title>The genome of Naegleria lovaniensis, the basis for a comparative approach to unravel pathogenicity factors of the human pathogenic amoeba N. fowleri.</title>
        <authorList>
            <person name="Liechti N."/>
            <person name="Schurch N."/>
            <person name="Bruggmann R."/>
            <person name="Wittwer M."/>
        </authorList>
    </citation>
    <scope>NUCLEOTIDE SEQUENCE [LARGE SCALE GENOMIC DNA]</scope>
    <source>
        <strain evidence="3 4">ATCC 30569</strain>
    </source>
</reference>
<evidence type="ECO:0000313" key="4">
    <source>
        <dbReference type="Proteomes" id="UP000816034"/>
    </source>
</evidence>
<proteinExistence type="predicted"/>
<feature type="domain" description="DUF4116" evidence="2">
    <location>
        <begin position="193"/>
        <end position="238"/>
    </location>
</feature>
<dbReference type="GeneID" id="68098282"/>
<dbReference type="AlphaFoldDB" id="A0AA88GQ54"/>
<feature type="domain" description="DUF4116" evidence="2">
    <location>
        <begin position="294"/>
        <end position="342"/>
    </location>
</feature>
<feature type="domain" description="DUF4116" evidence="2">
    <location>
        <begin position="394"/>
        <end position="442"/>
    </location>
</feature>
<comment type="caution">
    <text evidence="3">The sequence shown here is derived from an EMBL/GenBank/DDBJ whole genome shotgun (WGS) entry which is preliminary data.</text>
</comment>
<sequence length="505" mass="57827">MSKRDFSQLNSNHCYFHPSMSMLDEEDDDERFSCNEHRKEPQEASHGMVAKKQKSTSTLQSVIEPSTLPHPRAIGHVRILLVDLSSCNSHEPNDANSATTETATRWEWLLKKKFSLQQLGKKKWLLNRELRYLTFFPVEFMNDREFVLNHISKYGYGVNYASKLLQQDKEVVLKAAPYRYDVLFYAAEELRSNKEFVLEVVQVNGKTLFFASSSLKSDKDVALAAVRQNGLALKSVNKNTLHKHHEIVEEAVKQNNSALRFVPTDLLKDHDFMLKMLKLTIPELSTFALFDNSNKELMMKLVRKCGVLLQIASDELKEDRGFVLDAVKNDWEALAFASETLRKDKHFILSLVSEDGRMLQYAASELKQDKEVVLAAVRNNVAAIYMARGAVLQDKEVVFEAIKGNMTNICLASPEHLSDKQFVLDLAKLGCHSLLKYIPKHLANENEFMETIVKELKNSGCAIQTAIDEPRREDLQAQYDGYSSDYSHQLYQKRMEQCYFGAKIH</sequence>
<dbReference type="RefSeq" id="XP_044547714.1">
    <property type="nucleotide sequence ID" value="XM_044695620.1"/>
</dbReference>
<dbReference type="Proteomes" id="UP000816034">
    <property type="component" value="Unassembled WGS sequence"/>
</dbReference>
<name>A0AA88GQ54_NAELO</name>
<organism evidence="3 4">
    <name type="scientific">Naegleria lovaniensis</name>
    <name type="common">Amoeba</name>
    <dbReference type="NCBI Taxonomy" id="51637"/>
    <lineage>
        <taxon>Eukaryota</taxon>
        <taxon>Discoba</taxon>
        <taxon>Heterolobosea</taxon>
        <taxon>Tetramitia</taxon>
        <taxon>Eutetramitia</taxon>
        <taxon>Vahlkampfiidae</taxon>
        <taxon>Naegleria</taxon>
    </lineage>
</organism>
<feature type="domain" description="DUF4116" evidence="2">
    <location>
        <begin position="344"/>
        <end position="385"/>
    </location>
</feature>
<feature type="region of interest" description="Disordered" evidence="1">
    <location>
        <begin position="36"/>
        <end position="56"/>
    </location>
</feature>
<gene>
    <name evidence="3" type="ORF">C9374_005827</name>
</gene>
<keyword evidence="4" id="KW-1185">Reference proteome</keyword>